<organism evidence="2 5">
    <name type="scientific">Leptospira adleri</name>
    <dbReference type="NCBI Taxonomy" id="2023186"/>
    <lineage>
        <taxon>Bacteria</taxon>
        <taxon>Pseudomonadati</taxon>
        <taxon>Spirochaetota</taxon>
        <taxon>Spirochaetia</taxon>
        <taxon>Leptospirales</taxon>
        <taxon>Leptospiraceae</taxon>
        <taxon>Leptospira</taxon>
    </lineage>
</organism>
<dbReference type="EMBL" id="NPDU01000002">
    <property type="protein sequence ID" value="PJZ63759.1"/>
    <property type="molecule type" value="Genomic_DNA"/>
</dbReference>
<dbReference type="Proteomes" id="UP000232149">
    <property type="component" value="Unassembled WGS sequence"/>
</dbReference>
<dbReference type="AlphaFoldDB" id="A0A2M9YU47"/>
<keyword evidence="1" id="KW-1133">Transmembrane helix</keyword>
<feature type="transmembrane region" description="Helical" evidence="1">
    <location>
        <begin position="7"/>
        <end position="27"/>
    </location>
</feature>
<dbReference type="Proteomes" id="UP000232188">
    <property type="component" value="Unassembled WGS sequence"/>
</dbReference>
<evidence type="ECO:0000313" key="2">
    <source>
        <dbReference type="EMBL" id="PJZ55057.1"/>
    </source>
</evidence>
<gene>
    <name evidence="3" type="ORF">CH376_01165</name>
    <name evidence="2" type="ORF">CH380_00610</name>
</gene>
<protein>
    <submittedName>
        <fullName evidence="2">Uncharacterized protein</fullName>
    </submittedName>
</protein>
<evidence type="ECO:0000313" key="5">
    <source>
        <dbReference type="Proteomes" id="UP000232188"/>
    </source>
</evidence>
<proteinExistence type="predicted"/>
<sequence>MHNQAEFTLLISGKLFFAKISFIGFLLSDKNDFTKNTRKRTLSAFEIEFGELFFLKNQCPKIRISKTEKQMTI</sequence>
<keyword evidence="4" id="KW-1185">Reference proteome</keyword>
<name>A0A2M9YU47_9LEPT</name>
<reference evidence="4 5" key="1">
    <citation type="submission" date="2017-07" db="EMBL/GenBank/DDBJ databases">
        <title>Leptospira spp. isolated from tropical soils.</title>
        <authorList>
            <person name="Thibeaux R."/>
            <person name="Iraola G."/>
            <person name="Ferres I."/>
            <person name="Bierque E."/>
            <person name="Girault D."/>
            <person name="Soupe-Gilbert M.-E."/>
            <person name="Picardeau M."/>
            <person name="Goarant C."/>
        </authorList>
    </citation>
    <scope>NUCLEOTIDE SEQUENCE [LARGE SCALE GENOMIC DNA]</scope>
    <source>
        <strain evidence="2 5">FH2-B-C1</strain>
        <strain evidence="3 4">FH2-B-D1</strain>
    </source>
</reference>
<accession>A0A2M9YU47</accession>
<evidence type="ECO:0000313" key="3">
    <source>
        <dbReference type="EMBL" id="PJZ63759.1"/>
    </source>
</evidence>
<evidence type="ECO:0000256" key="1">
    <source>
        <dbReference type="SAM" id="Phobius"/>
    </source>
</evidence>
<comment type="caution">
    <text evidence="2">The sequence shown here is derived from an EMBL/GenBank/DDBJ whole genome shotgun (WGS) entry which is preliminary data.</text>
</comment>
<keyword evidence="1" id="KW-0472">Membrane</keyword>
<dbReference type="EMBL" id="NPDV01000001">
    <property type="protein sequence ID" value="PJZ55057.1"/>
    <property type="molecule type" value="Genomic_DNA"/>
</dbReference>
<evidence type="ECO:0000313" key="4">
    <source>
        <dbReference type="Proteomes" id="UP000232149"/>
    </source>
</evidence>
<keyword evidence="1" id="KW-0812">Transmembrane</keyword>